<dbReference type="EMBL" id="QYYH01000093">
    <property type="protein sequence ID" value="RJY10798.1"/>
    <property type="molecule type" value="Genomic_DNA"/>
</dbReference>
<accession>A0A3A6TS12</accession>
<organism evidence="7 8">
    <name type="scientific">Parashewanella spongiae</name>
    <dbReference type="NCBI Taxonomy" id="342950"/>
    <lineage>
        <taxon>Bacteria</taxon>
        <taxon>Pseudomonadati</taxon>
        <taxon>Pseudomonadota</taxon>
        <taxon>Gammaproteobacteria</taxon>
        <taxon>Alteromonadales</taxon>
        <taxon>Shewanellaceae</taxon>
        <taxon>Parashewanella</taxon>
    </lineage>
</organism>
<sequence>MSCELLGALMARPKSYQPEKVVDVALGAFWEKGFAATSLSDLMSVSGLNKRSLYNEFGNKDALFGLVLDRYIEIRSPVAKLLLKTPLGIENIRQYLRNMANETDDRGCLLLLSLSERSLLSEVNLQKVISTIEELNRLIEMNVDASNLSPVVDKKSLSRLISTQSLSIAGMGKLQLNRADITAVTEQFIRLLPNEMPK</sequence>
<evidence type="ECO:0000256" key="4">
    <source>
        <dbReference type="PROSITE-ProRule" id="PRU00335"/>
    </source>
</evidence>
<evidence type="ECO:0000313" key="8">
    <source>
        <dbReference type="Proteomes" id="UP000273022"/>
    </source>
</evidence>
<dbReference type="EMBL" id="QYYH01000100">
    <property type="protein sequence ID" value="RJY10581.1"/>
    <property type="molecule type" value="Genomic_DNA"/>
</dbReference>
<evidence type="ECO:0000256" key="1">
    <source>
        <dbReference type="ARBA" id="ARBA00023015"/>
    </source>
</evidence>
<dbReference type="RefSeq" id="WP_121854229.1">
    <property type="nucleotide sequence ID" value="NZ_CP037952.1"/>
</dbReference>
<evidence type="ECO:0000256" key="3">
    <source>
        <dbReference type="ARBA" id="ARBA00023163"/>
    </source>
</evidence>
<dbReference type="PROSITE" id="PS50977">
    <property type="entry name" value="HTH_TETR_2"/>
    <property type="match status" value="1"/>
</dbReference>
<evidence type="ECO:0000313" key="6">
    <source>
        <dbReference type="EMBL" id="RJY10581.1"/>
    </source>
</evidence>
<dbReference type="OrthoDB" id="270177at2"/>
<dbReference type="GO" id="GO:0003677">
    <property type="term" value="F:DNA binding"/>
    <property type="evidence" value="ECO:0007669"/>
    <property type="project" value="UniProtKB-UniRule"/>
</dbReference>
<keyword evidence="2 4" id="KW-0238">DNA-binding</keyword>
<evidence type="ECO:0000259" key="5">
    <source>
        <dbReference type="PROSITE" id="PS50977"/>
    </source>
</evidence>
<proteinExistence type="predicted"/>
<evidence type="ECO:0000256" key="2">
    <source>
        <dbReference type="ARBA" id="ARBA00023125"/>
    </source>
</evidence>
<keyword evidence="8" id="KW-1185">Reference proteome</keyword>
<dbReference type="InterPro" id="IPR001647">
    <property type="entry name" value="HTH_TetR"/>
</dbReference>
<feature type="DNA-binding region" description="H-T-H motif" evidence="4">
    <location>
        <begin position="38"/>
        <end position="57"/>
    </location>
</feature>
<keyword evidence="3" id="KW-0804">Transcription</keyword>
<dbReference type="SUPFAM" id="SSF48498">
    <property type="entry name" value="Tetracyclin repressor-like, C-terminal domain"/>
    <property type="match status" value="1"/>
</dbReference>
<gene>
    <name evidence="7" type="ORF">D5R81_13835</name>
    <name evidence="6" type="ORF">D5R81_14370</name>
</gene>
<dbReference type="SUPFAM" id="SSF46689">
    <property type="entry name" value="Homeodomain-like"/>
    <property type="match status" value="1"/>
</dbReference>
<reference evidence="7 8" key="1">
    <citation type="submission" date="2018-09" db="EMBL/GenBank/DDBJ databases">
        <title>Phylogeny of the Shewanellaceae, and recommendation for two new genera, Pseudoshewanella and Parashewanella.</title>
        <authorList>
            <person name="Wang G."/>
        </authorList>
    </citation>
    <scope>NUCLEOTIDE SEQUENCE [LARGE SCALE GENOMIC DNA]</scope>
    <source>
        <strain evidence="7 8">KCTC 22492</strain>
    </source>
</reference>
<dbReference type="AlphaFoldDB" id="A0A3A6TS12"/>
<name>A0A3A6TS12_9GAMM</name>
<dbReference type="InterPro" id="IPR036271">
    <property type="entry name" value="Tet_transcr_reg_TetR-rel_C_sf"/>
</dbReference>
<dbReference type="PANTHER" id="PTHR47506:SF1">
    <property type="entry name" value="HTH-TYPE TRANSCRIPTIONAL REGULATOR YJDC"/>
    <property type="match status" value="1"/>
</dbReference>
<dbReference type="Gene3D" id="1.10.357.10">
    <property type="entry name" value="Tetracycline Repressor, domain 2"/>
    <property type="match status" value="1"/>
</dbReference>
<dbReference type="Pfam" id="PF00440">
    <property type="entry name" value="TetR_N"/>
    <property type="match status" value="1"/>
</dbReference>
<comment type="caution">
    <text evidence="7">The sequence shown here is derived from an EMBL/GenBank/DDBJ whole genome shotgun (WGS) entry which is preliminary data.</text>
</comment>
<evidence type="ECO:0000313" key="7">
    <source>
        <dbReference type="EMBL" id="RJY10798.1"/>
    </source>
</evidence>
<protein>
    <submittedName>
        <fullName evidence="7">TetR/AcrR family transcriptional regulator</fullName>
    </submittedName>
</protein>
<dbReference type="Proteomes" id="UP000273022">
    <property type="component" value="Unassembled WGS sequence"/>
</dbReference>
<keyword evidence="1" id="KW-0805">Transcription regulation</keyword>
<dbReference type="PANTHER" id="PTHR47506">
    <property type="entry name" value="TRANSCRIPTIONAL REGULATORY PROTEIN"/>
    <property type="match status" value="1"/>
</dbReference>
<dbReference type="InterPro" id="IPR009057">
    <property type="entry name" value="Homeodomain-like_sf"/>
</dbReference>
<dbReference type="Gene3D" id="1.10.10.60">
    <property type="entry name" value="Homeodomain-like"/>
    <property type="match status" value="1"/>
</dbReference>
<feature type="domain" description="HTH tetR-type" evidence="5">
    <location>
        <begin position="15"/>
        <end position="75"/>
    </location>
</feature>